<gene>
    <name evidence="8" type="ORF">HMPREF0654_05120</name>
</gene>
<feature type="transmembrane region" description="Helical" evidence="6">
    <location>
        <begin position="281"/>
        <end position="298"/>
    </location>
</feature>
<feature type="domain" description="EamA" evidence="7">
    <location>
        <begin position="16"/>
        <end position="149"/>
    </location>
</feature>
<dbReference type="PANTHER" id="PTHR32322:SF18">
    <property type="entry name" value="S-ADENOSYLMETHIONINE_S-ADENOSYLHOMOCYSTEINE TRANSPORTER"/>
    <property type="match status" value="1"/>
</dbReference>
<evidence type="ECO:0000259" key="7">
    <source>
        <dbReference type="Pfam" id="PF00892"/>
    </source>
</evidence>
<feature type="transmembrane region" description="Helical" evidence="6">
    <location>
        <begin position="48"/>
        <end position="64"/>
    </location>
</feature>
<evidence type="ECO:0000256" key="2">
    <source>
        <dbReference type="ARBA" id="ARBA00022475"/>
    </source>
</evidence>
<evidence type="ECO:0000256" key="6">
    <source>
        <dbReference type="SAM" id="Phobius"/>
    </source>
</evidence>
<evidence type="ECO:0000256" key="1">
    <source>
        <dbReference type="ARBA" id="ARBA00004651"/>
    </source>
</evidence>
<dbReference type="InterPro" id="IPR037185">
    <property type="entry name" value="EmrE-like"/>
</dbReference>
<feature type="transmembrane region" description="Helical" evidence="6">
    <location>
        <begin position="105"/>
        <end position="125"/>
    </location>
</feature>
<dbReference type="SUPFAM" id="SSF103481">
    <property type="entry name" value="Multidrug resistance efflux transporter EmrE"/>
    <property type="match status" value="2"/>
</dbReference>
<keyword evidence="2" id="KW-1003">Cell membrane</keyword>
<dbReference type="RefSeq" id="WP_052045698.1">
    <property type="nucleotide sequence ID" value="NZ_JRNR01000041.1"/>
</dbReference>
<dbReference type="PANTHER" id="PTHR32322">
    <property type="entry name" value="INNER MEMBRANE TRANSPORTER"/>
    <property type="match status" value="1"/>
</dbReference>
<evidence type="ECO:0000313" key="9">
    <source>
        <dbReference type="Proteomes" id="UP000029538"/>
    </source>
</evidence>
<name>A0A096CW00_9BACT</name>
<evidence type="ECO:0000256" key="5">
    <source>
        <dbReference type="ARBA" id="ARBA00023136"/>
    </source>
</evidence>
<feature type="transmembrane region" description="Helical" evidence="6">
    <location>
        <begin position="7"/>
        <end position="28"/>
    </location>
</feature>
<dbReference type="Proteomes" id="UP000029538">
    <property type="component" value="Unassembled WGS sequence"/>
</dbReference>
<feature type="transmembrane region" description="Helical" evidence="6">
    <location>
        <begin position="132"/>
        <end position="152"/>
    </location>
</feature>
<dbReference type="GO" id="GO:0005886">
    <property type="term" value="C:plasma membrane"/>
    <property type="evidence" value="ECO:0007669"/>
    <property type="project" value="UniProtKB-SubCell"/>
</dbReference>
<accession>A0A096CW00</accession>
<keyword evidence="4 6" id="KW-1133">Transmembrane helix</keyword>
<keyword evidence="3 6" id="KW-0812">Transmembrane</keyword>
<evidence type="ECO:0000256" key="3">
    <source>
        <dbReference type="ARBA" id="ARBA00022692"/>
    </source>
</evidence>
<feature type="transmembrane region" description="Helical" evidence="6">
    <location>
        <begin position="229"/>
        <end position="247"/>
    </location>
</feature>
<dbReference type="InterPro" id="IPR000620">
    <property type="entry name" value="EamA_dom"/>
</dbReference>
<feature type="transmembrane region" description="Helical" evidence="6">
    <location>
        <begin position="259"/>
        <end position="275"/>
    </location>
</feature>
<evidence type="ECO:0000256" key="4">
    <source>
        <dbReference type="ARBA" id="ARBA00022989"/>
    </source>
</evidence>
<feature type="transmembrane region" description="Helical" evidence="6">
    <location>
        <begin position="164"/>
        <end position="184"/>
    </location>
</feature>
<protein>
    <submittedName>
        <fullName evidence="8">Membrane protein</fullName>
    </submittedName>
</protein>
<keyword evidence="5 6" id="KW-0472">Membrane</keyword>
<feature type="transmembrane region" description="Helical" evidence="6">
    <location>
        <begin position="196"/>
        <end position="217"/>
    </location>
</feature>
<proteinExistence type="predicted"/>
<feature type="transmembrane region" description="Helical" evidence="6">
    <location>
        <begin position="76"/>
        <end position="93"/>
    </location>
</feature>
<dbReference type="AlphaFoldDB" id="A0A096CW00"/>
<sequence length="304" mass="33221">MNGNGKLGKVGGSGWIAHVVALCVIMIWGGTFVNTRVLIDKGLLPEEIFVLRTVVAYFCIWFISPKKVFSNSVKDELIMVLLGIFGSSLYFLTENYALKLAVVNDVSFIVCTAPLITLILALFFFKSVKASVPVVVGSLLALVGVGIVIFNGHFVLHLDPLGDFLALAAATSWAIYSLVMKNFSARYSSVFITRKVFFYGLITIMPVFAVHPWSFAFEDLLNPSIGLNLLYLSVIASFVCFAAWSWVISRLGALRASNYIYFNPVTTVIMSALVLNEHMTSIAFVGSAMILLGVFVSNKAKNIG</sequence>
<evidence type="ECO:0000313" key="8">
    <source>
        <dbReference type="EMBL" id="KGF49459.1"/>
    </source>
</evidence>
<dbReference type="Pfam" id="PF00892">
    <property type="entry name" value="EamA"/>
    <property type="match status" value="2"/>
</dbReference>
<comment type="subcellular location">
    <subcellularLocation>
        <location evidence="1">Cell membrane</location>
        <topology evidence="1">Multi-pass membrane protein</topology>
    </subcellularLocation>
</comment>
<dbReference type="EMBL" id="JRNR01000041">
    <property type="protein sequence ID" value="KGF49459.1"/>
    <property type="molecule type" value="Genomic_DNA"/>
</dbReference>
<reference evidence="8 9" key="1">
    <citation type="submission" date="2014-07" db="EMBL/GenBank/DDBJ databases">
        <authorList>
            <person name="McCorrison J."/>
            <person name="Sanka R."/>
            <person name="Torralba M."/>
            <person name="Gillis M."/>
            <person name="Haft D.H."/>
            <person name="Methe B."/>
            <person name="Sutton G."/>
            <person name="Nelson K.E."/>
        </authorList>
    </citation>
    <scope>NUCLEOTIDE SEQUENCE [LARGE SCALE GENOMIC DNA]</scope>
    <source>
        <strain evidence="8 9">DNF00882</strain>
    </source>
</reference>
<comment type="caution">
    <text evidence="8">The sequence shown here is derived from an EMBL/GenBank/DDBJ whole genome shotgun (WGS) entry which is preliminary data.</text>
</comment>
<dbReference type="InterPro" id="IPR050638">
    <property type="entry name" value="AA-Vitamin_Transporters"/>
</dbReference>
<feature type="domain" description="EamA" evidence="7">
    <location>
        <begin position="161"/>
        <end position="297"/>
    </location>
</feature>
<organism evidence="8 9">
    <name type="scientific">Prevotella disiens DNF00882</name>
    <dbReference type="NCBI Taxonomy" id="1401075"/>
    <lineage>
        <taxon>Bacteria</taxon>
        <taxon>Pseudomonadati</taxon>
        <taxon>Bacteroidota</taxon>
        <taxon>Bacteroidia</taxon>
        <taxon>Bacteroidales</taxon>
        <taxon>Prevotellaceae</taxon>
        <taxon>Prevotella</taxon>
    </lineage>
</organism>